<keyword evidence="3 6" id="KW-0479">Metal-binding</keyword>
<gene>
    <name evidence="10" type="ORF">WDJ61_16120</name>
</gene>
<evidence type="ECO:0000256" key="8">
    <source>
        <dbReference type="SAM" id="SignalP"/>
    </source>
</evidence>
<dbReference type="InterPro" id="IPR012218">
    <property type="entry name" value="Cyt_c_BACSU-c550-type"/>
</dbReference>
<evidence type="ECO:0000256" key="2">
    <source>
        <dbReference type="ARBA" id="ARBA00022617"/>
    </source>
</evidence>
<keyword evidence="8" id="KW-0732">Signal</keyword>
<feature type="compositionally biased region" description="Basic and acidic residues" evidence="7">
    <location>
        <begin position="22"/>
        <end position="34"/>
    </location>
</feature>
<dbReference type="EMBL" id="CP147404">
    <property type="protein sequence ID" value="WXB94941.1"/>
    <property type="molecule type" value="Genomic_DNA"/>
</dbReference>
<dbReference type="SUPFAM" id="SSF46626">
    <property type="entry name" value="Cytochrome c"/>
    <property type="match status" value="1"/>
</dbReference>
<evidence type="ECO:0000256" key="7">
    <source>
        <dbReference type="SAM" id="MobiDB-lite"/>
    </source>
</evidence>
<proteinExistence type="predicted"/>
<evidence type="ECO:0000313" key="11">
    <source>
        <dbReference type="Proteomes" id="UP001387364"/>
    </source>
</evidence>
<dbReference type="Pfam" id="PF13442">
    <property type="entry name" value="Cytochrome_CBB3"/>
    <property type="match status" value="1"/>
</dbReference>
<reference evidence="10 11" key="1">
    <citation type="submission" date="2024-02" db="EMBL/GenBank/DDBJ databases">
        <title>Seven novel Bacillus-like species.</title>
        <authorList>
            <person name="Liu G."/>
        </authorList>
    </citation>
    <scope>NUCLEOTIDE SEQUENCE [LARGE SCALE GENOMIC DNA]</scope>
    <source>
        <strain evidence="10 11">FJAT-52991</strain>
    </source>
</reference>
<feature type="chain" id="PRO_5047157200" evidence="8">
    <location>
        <begin position="18"/>
        <end position="109"/>
    </location>
</feature>
<evidence type="ECO:0000256" key="6">
    <source>
        <dbReference type="PROSITE-ProRule" id="PRU00433"/>
    </source>
</evidence>
<dbReference type="InterPro" id="IPR054782">
    <property type="entry name" value="Cytochro_C551"/>
</dbReference>
<dbReference type="RefSeq" id="WP_338754823.1">
    <property type="nucleotide sequence ID" value="NZ_CP147404.1"/>
</dbReference>
<keyword evidence="2 6" id="KW-0349">Heme</keyword>
<dbReference type="PANTHER" id="PTHR37823:SF4">
    <property type="entry name" value="MENAQUINOL-CYTOCHROME C REDUCTASE CYTOCHROME B_C SUBUNIT"/>
    <property type="match status" value="1"/>
</dbReference>
<dbReference type="Gene3D" id="1.10.760.10">
    <property type="entry name" value="Cytochrome c-like domain"/>
    <property type="match status" value="1"/>
</dbReference>
<dbReference type="InterPro" id="IPR036909">
    <property type="entry name" value="Cyt_c-like_dom_sf"/>
</dbReference>
<sequence length="109" mass="11192">MKKSLLALLLGSSMALAACGGGDEKAEPEKETGKETASADGEQVYKQSCMSCHGENLEGSVGPALDKIGSKLSEEDILNVIKNGQGGMPPNVVEGADAEAVANWLASKK</sequence>
<evidence type="ECO:0000256" key="4">
    <source>
        <dbReference type="ARBA" id="ARBA00022982"/>
    </source>
</evidence>
<feature type="domain" description="Cytochrome c" evidence="9">
    <location>
        <begin position="36"/>
        <end position="109"/>
    </location>
</feature>
<dbReference type="InterPro" id="IPR051811">
    <property type="entry name" value="Cytochrome_c550/c551-like"/>
</dbReference>
<name>A0ABZ2NBD1_9BACI</name>
<evidence type="ECO:0000256" key="5">
    <source>
        <dbReference type="ARBA" id="ARBA00023004"/>
    </source>
</evidence>
<dbReference type="Proteomes" id="UP001387364">
    <property type="component" value="Chromosome"/>
</dbReference>
<feature type="signal peptide" evidence="8">
    <location>
        <begin position="1"/>
        <end position="17"/>
    </location>
</feature>
<keyword evidence="4" id="KW-0249">Electron transport</keyword>
<keyword evidence="11" id="KW-1185">Reference proteome</keyword>
<dbReference type="PROSITE" id="PS51257">
    <property type="entry name" value="PROKAR_LIPOPROTEIN"/>
    <property type="match status" value="1"/>
</dbReference>
<evidence type="ECO:0000259" key="9">
    <source>
        <dbReference type="PROSITE" id="PS51007"/>
    </source>
</evidence>
<dbReference type="NCBIfam" id="NF045774">
    <property type="entry name" value="cytochro_C551"/>
    <property type="match status" value="1"/>
</dbReference>
<evidence type="ECO:0000256" key="3">
    <source>
        <dbReference type="ARBA" id="ARBA00022723"/>
    </source>
</evidence>
<dbReference type="PANTHER" id="PTHR37823">
    <property type="entry name" value="CYTOCHROME C-553-LIKE"/>
    <property type="match status" value="1"/>
</dbReference>
<evidence type="ECO:0000256" key="1">
    <source>
        <dbReference type="ARBA" id="ARBA00022448"/>
    </source>
</evidence>
<accession>A0ABZ2NBD1</accession>
<dbReference type="PIRSF" id="PIRSF000025">
    <property type="entry name" value="Cytc_Bsub_c550"/>
    <property type="match status" value="1"/>
</dbReference>
<dbReference type="PROSITE" id="PS51007">
    <property type="entry name" value="CYTC"/>
    <property type="match status" value="1"/>
</dbReference>
<organism evidence="10 11">
    <name type="scientific">Bacillus kandeliae</name>
    <dbReference type="NCBI Taxonomy" id="3129297"/>
    <lineage>
        <taxon>Bacteria</taxon>
        <taxon>Bacillati</taxon>
        <taxon>Bacillota</taxon>
        <taxon>Bacilli</taxon>
        <taxon>Bacillales</taxon>
        <taxon>Bacillaceae</taxon>
        <taxon>Bacillus</taxon>
    </lineage>
</organism>
<evidence type="ECO:0000313" key="10">
    <source>
        <dbReference type="EMBL" id="WXB94941.1"/>
    </source>
</evidence>
<protein>
    <submittedName>
        <fullName evidence="10">Cytochrome c</fullName>
    </submittedName>
</protein>
<feature type="region of interest" description="Disordered" evidence="7">
    <location>
        <begin position="20"/>
        <end position="42"/>
    </location>
</feature>
<keyword evidence="1" id="KW-0813">Transport</keyword>
<keyword evidence="5 6" id="KW-0408">Iron</keyword>
<dbReference type="InterPro" id="IPR009056">
    <property type="entry name" value="Cyt_c-like_dom"/>
</dbReference>